<evidence type="ECO:0000256" key="2">
    <source>
        <dbReference type="SAM" id="Phobius"/>
    </source>
</evidence>
<feature type="region of interest" description="Disordered" evidence="1">
    <location>
        <begin position="1"/>
        <end position="52"/>
    </location>
</feature>
<dbReference type="EMBL" id="JABANM010015662">
    <property type="protein sequence ID" value="KAF4730692.1"/>
    <property type="molecule type" value="Genomic_DNA"/>
</dbReference>
<keyword evidence="2" id="KW-0472">Membrane</keyword>
<dbReference type="SUPFAM" id="SSF103473">
    <property type="entry name" value="MFS general substrate transporter"/>
    <property type="match status" value="1"/>
</dbReference>
<feature type="transmembrane region" description="Helical" evidence="2">
    <location>
        <begin position="165"/>
        <end position="188"/>
    </location>
</feature>
<dbReference type="Proteomes" id="UP000574390">
    <property type="component" value="Unassembled WGS sequence"/>
</dbReference>
<evidence type="ECO:0000313" key="4">
    <source>
        <dbReference type="Proteomes" id="UP000574390"/>
    </source>
</evidence>
<accession>A0A7J6SDP2</accession>
<keyword evidence="2" id="KW-0812">Transmembrane</keyword>
<feature type="transmembrane region" description="Helical" evidence="2">
    <location>
        <begin position="62"/>
        <end position="80"/>
    </location>
</feature>
<dbReference type="AlphaFoldDB" id="A0A7J6SDP2"/>
<evidence type="ECO:0000313" key="3">
    <source>
        <dbReference type="EMBL" id="KAF4730692.1"/>
    </source>
</evidence>
<sequence length="330" mass="36393">MAQPCHPSQPSSSAVQSQSSRISTKNAVTRPKQLPPQSTNLPQYDDDDATADDGGSPLERRMFMFFALAQFLQIGSYWLIRPVKSGLFARLVGDDKEALVRIILTPMLFFLLIGYNILIQSVMVSSSSPHNSSRIVGYLAAPFAVLFISSWFWMALFGLDNTPQAVGWILALASECMCPILVTLNWSIISESAKDYSSSAAASAFPMITMACQLGCLLGSSITNYLARTGAQTTRRGGGGDGFMNNNMRPDDDAINNYTALLPVLLCGLSLCGMWACMVKADECHAKDRSRMEYPVDDDLPLDRNDEEDEDWVAQYHHHNDDDGEVYNVF</sequence>
<dbReference type="InterPro" id="IPR036259">
    <property type="entry name" value="MFS_trans_sf"/>
</dbReference>
<name>A0A7J6SDP2_PEROL</name>
<feature type="transmembrane region" description="Helical" evidence="2">
    <location>
        <begin position="200"/>
        <end position="222"/>
    </location>
</feature>
<gene>
    <name evidence="3" type="ORF">FOZ62_025522</name>
</gene>
<feature type="transmembrane region" description="Helical" evidence="2">
    <location>
        <begin position="100"/>
        <end position="123"/>
    </location>
</feature>
<comment type="caution">
    <text evidence="3">The sequence shown here is derived from an EMBL/GenBank/DDBJ whole genome shotgun (WGS) entry which is preliminary data.</text>
</comment>
<feature type="transmembrane region" description="Helical" evidence="2">
    <location>
        <begin position="135"/>
        <end position="159"/>
    </location>
</feature>
<keyword evidence="2" id="KW-1133">Transmembrane helix</keyword>
<reference evidence="3 4" key="1">
    <citation type="submission" date="2020-04" db="EMBL/GenBank/DDBJ databases">
        <title>Perkinsus olseni comparative genomics.</title>
        <authorList>
            <person name="Bogema D.R."/>
        </authorList>
    </citation>
    <scope>NUCLEOTIDE SEQUENCE [LARGE SCALE GENOMIC DNA]</scope>
    <source>
        <strain evidence="3">ATCC PRA-205</strain>
    </source>
</reference>
<proteinExistence type="predicted"/>
<feature type="compositionally biased region" description="Low complexity" evidence="1">
    <location>
        <begin position="8"/>
        <end position="23"/>
    </location>
</feature>
<feature type="transmembrane region" description="Helical" evidence="2">
    <location>
        <begin position="258"/>
        <end position="279"/>
    </location>
</feature>
<protein>
    <submittedName>
        <fullName evidence="3">Uncharacterized protein</fullName>
    </submittedName>
</protein>
<evidence type="ECO:0000256" key="1">
    <source>
        <dbReference type="SAM" id="MobiDB-lite"/>
    </source>
</evidence>
<organism evidence="3 4">
    <name type="scientific">Perkinsus olseni</name>
    <name type="common">Perkinsus atlanticus</name>
    <dbReference type="NCBI Taxonomy" id="32597"/>
    <lineage>
        <taxon>Eukaryota</taxon>
        <taxon>Sar</taxon>
        <taxon>Alveolata</taxon>
        <taxon>Perkinsozoa</taxon>
        <taxon>Perkinsea</taxon>
        <taxon>Perkinsida</taxon>
        <taxon>Perkinsidae</taxon>
        <taxon>Perkinsus</taxon>
    </lineage>
</organism>